<keyword evidence="3" id="KW-1185">Reference proteome</keyword>
<dbReference type="Gene3D" id="3.40.50.150">
    <property type="entry name" value="Vaccinia Virus protein VP39"/>
    <property type="match status" value="1"/>
</dbReference>
<dbReference type="PANTHER" id="PTHR42912:SF80">
    <property type="entry name" value="METHYLTRANSFERASE DOMAIN-CONTAINING PROTEIN"/>
    <property type="match status" value="1"/>
</dbReference>
<dbReference type="RefSeq" id="WP_067365557.1">
    <property type="nucleotide sequence ID" value="NZ_JBIUBN010000015.1"/>
</dbReference>
<comment type="caution">
    <text evidence="2">The sequence shown here is derived from an EMBL/GenBank/DDBJ whole genome shotgun (WGS) entry which is preliminary data.</text>
</comment>
<gene>
    <name evidence="2" type="ORF">AWW66_14340</name>
</gene>
<accession>A0A136PSJ6</accession>
<evidence type="ECO:0000313" key="3">
    <source>
        <dbReference type="Proteomes" id="UP000070620"/>
    </source>
</evidence>
<keyword evidence="2" id="KW-0489">Methyltransferase</keyword>
<name>A0A136PSJ6_9ACTN</name>
<reference evidence="2 3" key="1">
    <citation type="submission" date="2016-01" db="EMBL/GenBank/DDBJ databases">
        <title>Whole genome sequence and analysis of Micromonospora rosaria DSM 803, which can produce antibacterial substance rosamicin.</title>
        <authorList>
            <person name="Yang H."/>
            <person name="He X."/>
            <person name="Zhu D."/>
        </authorList>
    </citation>
    <scope>NUCLEOTIDE SEQUENCE [LARGE SCALE GENOMIC DNA]</scope>
    <source>
        <strain evidence="2 3">DSM 803</strain>
    </source>
</reference>
<organism evidence="2 3">
    <name type="scientific">Micromonospora rosaria</name>
    <dbReference type="NCBI Taxonomy" id="47874"/>
    <lineage>
        <taxon>Bacteria</taxon>
        <taxon>Bacillati</taxon>
        <taxon>Actinomycetota</taxon>
        <taxon>Actinomycetes</taxon>
        <taxon>Micromonosporales</taxon>
        <taxon>Micromonosporaceae</taxon>
        <taxon>Micromonospora</taxon>
    </lineage>
</organism>
<dbReference type="EMBL" id="LRQV01000044">
    <property type="protein sequence ID" value="KXK61314.1"/>
    <property type="molecule type" value="Genomic_DNA"/>
</dbReference>
<dbReference type="GO" id="GO:0032259">
    <property type="term" value="P:methylation"/>
    <property type="evidence" value="ECO:0007669"/>
    <property type="project" value="UniProtKB-KW"/>
</dbReference>
<protein>
    <submittedName>
        <fullName evidence="2">Methyltransferase</fullName>
    </submittedName>
</protein>
<dbReference type="OrthoDB" id="3172472at2"/>
<dbReference type="SUPFAM" id="SSF53335">
    <property type="entry name" value="S-adenosyl-L-methionine-dependent methyltransferases"/>
    <property type="match status" value="1"/>
</dbReference>
<evidence type="ECO:0000259" key="1">
    <source>
        <dbReference type="Pfam" id="PF13649"/>
    </source>
</evidence>
<feature type="domain" description="Methyltransferase" evidence="1">
    <location>
        <begin position="46"/>
        <end position="140"/>
    </location>
</feature>
<dbReference type="CDD" id="cd02440">
    <property type="entry name" value="AdoMet_MTases"/>
    <property type="match status" value="1"/>
</dbReference>
<dbReference type="InterPro" id="IPR041698">
    <property type="entry name" value="Methyltransf_25"/>
</dbReference>
<dbReference type="AlphaFoldDB" id="A0A136PSJ6"/>
<dbReference type="Proteomes" id="UP000070620">
    <property type="component" value="Unassembled WGS sequence"/>
</dbReference>
<sequence>MTEIADSGYGRQFVDFYDRLFPGGPAVEQTVGYLAERHPGDGLPTLELGVGTGRIALPLAERVGEIVGVDSSPEMLDVLRAALADRPRPVTPVHGDIRDWADDRRYGLVYCVCGTLSMLLDPAEQQRAVQVAADRLAPGGTLVVETHNPEFALTVLNQGRARDSFFVPYPGRDTGLLSYSTIDVTHRVWHLAHIWIEEGRSRIATELSRLTTPEEVDGYAERAGLTPVARHADWAGTEFTGAEPMYVSVYRAGDER</sequence>
<dbReference type="InterPro" id="IPR050508">
    <property type="entry name" value="Methyltransf_Superfamily"/>
</dbReference>
<evidence type="ECO:0000313" key="2">
    <source>
        <dbReference type="EMBL" id="KXK61314.1"/>
    </source>
</evidence>
<proteinExistence type="predicted"/>
<dbReference type="InterPro" id="IPR029063">
    <property type="entry name" value="SAM-dependent_MTases_sf"/>
</dbReference>
<dbReference type="Pfam" id="PF13649">
    <property type="entry name" value="Methyltransf_25"/>
    <property type="match status" value="1"/>
</dbReference>
<dbReference type="GO" id="GO:0008168">
    <property type="term" value="F:methyltransferase activity"/>
    <property type="evidence" value="ECO:0007669"/>
    <property type="project" value="UniProtKB-KW"/>
</dbReference>
<dbReference type="PANTHER" id="PTHR42912">
    <property type="entry name" value="METHYLTRANSFERASE"/>
    <property type="match status" value="1"/>
</dbReference>
<keyword evidence="2" id="KW-0808">Transferase</keyword>